<evidence type="ECO:0000313" key="2">
    <source>
        <dbReference type="Proteomes" id="UP000501690"/>
    </source>
</evidence>
<dbReference type="PANTHER" id="PTHR14418:SF5">
    <property type="entry name" value="CONDENSIN COMPLEX SUBUNIT 3"/>
    <property type="match status" value="1"/>
</dbReference>
<accession>A0A4D6MAN0</accession>
<proteinExistence type="predicted"/>
<name>A0A4D6MAN0_VIGUN</name>
<sequence>MPHVTPWVHALGRKKPAPCRTGAWRASSHDRRIYSGARDTIDCPPSIQLMEAEAALYWRTVCKHLQSEAHAKGSDAAATMGTEAEVYAAEASDRNDLLEKILPATVNEYIELVRAHINAGSNHRFATRQLLLLGAMFDFSDATNRKAAGAFLHELMCKCPEHEEDDEGNIVVLGDGLSFGGDNDWAEAVASFASKVHAAAGEFEEVVLAIIEELAQPCKERTANHVQWMHSLSLTGLLLKNAKSLRILQGKAITPDELLQTLLLPGVSIAANCLTRANSALSDTCLRSLTANCLSAWEMKCAGQTSSLGRAKDCSQMPWSLWPSGKETKCRTFETVEDFIY</sequence>
<gene>
    <name evidence="1" type="ORF">DEO72_LG6g3180</name>
</gene>
<keyword evidence="2" id="KW-1185">Reference proteome</keyword>
<organism evidence="1 2">
    <name type="scientific">Vigna unguiculata</name>
    <name type="common">Cowpea</name>
    <dbReference type="NCBI Taxonomy" id="3917"/>
    <lineage>
        <taxon>Eukaryota</taxon>
        <taxon>Viridiplantae</taxon>
        <taxon>Streptophyta</taxon>
        <taxon>Embryophyta</taxon>
        <taxon>Tracheophyta</taxon>
        <taxon>Spermatophyta</taxon>
        <taxon>Magnoliopsida</taxon>
        <taxon>eudicotyledons</taxon>
        <taxon>Gunneridae</taxon>
        <taxon>Pentapetalae</taxon>
        <taxon>rosids</taxon>
        <taxon>fabids</taxon>
        <taxon>Fabales</taxon>
        <taxon>Fabaceae</taxon>
        <taxon>Papilionoideae</taxon>
        <taxon>50 kb inversion clade</taxon>
        <taxon>NPAAA clade</taxon>
        <taxon>indigoferoid/millettioid clade</taxon>
        <taxon>Phaseoleae</taxon>
        <taxon>Vigna</taxon>
    </lineage>
</organism>
<reference evidence="1 2" key="1">
    <citation type="submission" date="2019-04" db="EMBL/GenBank/DDBJ databases">
        <title>An improved genome assembly and genetic linkage map for asparagus bean, Vigna unguiculata ssp. sesquipedialis.</title>
        <authorList>
            <person name="Xia Q."/>
            <person name="Zhang R."/>
            <person name="Dong Y."/>
        </authorList>
    </citation>
    <scope>NUCLEOTIDE SEQUENCE [LARGE SCALE GENOMIC DNA]</scope>
    <source>
        <tissue evidence="1">Leaf</tissue>
    </source>
</reference>
<dbReference type="GO" id="GO:0000793">
    <property type="term" value="C:condensed chromosome"/>
    <property type="evidence" value="ECO:0007669"/>
    <property type="project" value="TreeGrafter"/>
</dbReference>
<dbReference type="Proteomes" id="UP000501690">
    <property type="component" value="Linkage Group LG6"/>
</dbReference>
<evidence type="ECO:0000313" key="1">
    <source>
        <dbReference type="EMBL" id="QCD98459.1"/>
    </source>
</evidence>
<dbReference type="AlphaFoldDB" id="A0A4D6MAN0"/>
<dbReference type="InterPro" id="IPR027165">
    <property type="entry name" value="CND3"/>
</dbReference>
<dbReference type="PANTHER" id="PTHR14418">
    <property type="entry name" value="CONDENSIN COMPLEX SUBUNIT 3-RELATED"/>
    <property type="match status" value="1"/>
</dbReference>
<dbReference type="EMBL" id="CP039350">
    <property type="protein sequence ID" value="QCD98459.1"/>
    <property type="molecule type" value="Genomic_DNA"/>
</dbReference>
<dbReference type="GO" id="GO:0000796">
    <property type="term" value="C:condensin complex"/>
    <property type="evidence" value="ECO:0007669"/>
    <property type="project" value="InterPro"/>
</dbReference>
<protein>
    <submittedName>
        <fullName evidence="1">Condensin complex subunit 3</fullName>
    </submittedName>
</protein>
<dbReference type="GO" id="GO:0007076">
    <property type="term" value="P:mitotic chromosome condensation"/>
    <property type="evidence" value="ECO:0007669"/>
    <property type="project" value="InterPro"/>
</dbReference>